<evidence type="ECO:0000313" key="2">
    <source>
        <dbReference type="EMBL" id="GAJ07625.1"/>
    </source>
</evidence>
<feature type="region of interest" description="Disordered" evidence="1">
    <location>
        <begin position="1"/>
        <end position="37"/>
    </location>
</feature>
<gene>
    <name evidence="2" type="ORF">S12H4_48875</name>
</gene>
<protein>
    <submittedName>
        <fullName evidence="2">Uncharacterized protein</fullName>
    </submittedName>
</protein>
<dbReference type="EMBL" id="BARW01030593">
    <property type="protein sequence ID" value="GAJ07625.1"/>
    <property type="molecule type" value="Genomic_DNA"/>
</dbReference>
<comment type="caution">
    <text evidence="2">The sequence shown here is derived from an EMBL/GenBank/DDBJ whole genome shotgun (WGS) entry which is preliminary data.</text>
</comment>
<feature type="non-terminal residue" evidence="2">
    <location>
        <position position="37"/>
    </location>
</feature>
<organism evidence="2">
    <name type="scientific">marine sediment metagenome</name>
    <dbReference type="NCBI Taxonomy" id="412755"/>
    <lineage>
        <taxon>unclassified sequences</taxon>
        <taxon>metagenomes</taxon>
        <taxon>ecological metagenomes</taxon>
    </lineage>
</organism>
<sequence length="37" mass="3751">MDPPARARGLGSINAINDTKRGPGAKPLASGELQHPG</sequence>
<dbReference type="AlphaFoldDB" id="X1VIW3"/>
<evidence type="ECO:0000256" key="1">
    <source>
        <dbReference type="SAM" id="MobiDB-lite"/>
    </source>
</evidence>
<name>X1VIW3_9ZZZZ</name>
<accession>X1VIW3</accession>
<proteinExistence type="predicted"/>
<reference evidence="2" key="1">
    <citation type="journal article" date="2014" name="Front. Microbiol.">
        <title>High frequency of phylogenetically diverse reductive dehalogenase-homologous genes in deep subseafloor sedimentary metagenomes.</title>
        <authorList>
            <person name="Kawai M."/>
            <person name="Futagami T."/>
            <person name="Toyoda A."/>
            <person name="Takaki Y."/>
            <person name="Nishi S."/>
            <person name="Hori S."/>
            <person name="Arai W."/>
            <person name="Tsubouchi T."/>
            <person name="Morono Y."/>
            <person name="Uchiyama I."/>
            <person name="Ito T."/>
            <person name="Fujiyama A."/>
            <person name="Inagaki F."/>
            <person name="Takami H."/>
        </authorList>
    </citation>
    <scope>NUCLEOTIDE SEQUENCE</scope>
    <source>
        <strain evidence="2">Expedition CK06-06</strain>
    </source>
</reference>